<sequence>MDMETCLDWLLNHANVSCILGQYAIVLLTARHSDLMKQAKPCFWSAYRAFAMRRGSPHTPSFNRIIRATQESGIVQSWWQKFDRDVEKLHNKRNNVNEASELIEKHNLTDRFNDYGGG</sequence>
<dbReference type="Proteomes" id="UP001627154">
    <property type="component" value="Unassembled WGS sequence"/>
</dbReference>
<name>A0ABD2XQA3_9HYME</name>
<comment type="caution">
    <text evidence="1">The sequence shown here is derived from an EMBL/GenBank/DDBJ whole genome shotgun (WGS) entry which is preliminary data.</text>
</comment>
<organism evidence="1 2">
    <name type="scientific">Trichogramma kaykai</name>
    <dbReference type="NCBI Taxonomy" id="54128"/>
    <lineage>
        <taxon>Eukaryota</taxon>
        <taxon>Metazoa</taxon>
        <taxon>Ecdysozoa</taxon>
        <taxon>Arthropoda</taxon>
        <taxon>Hexapoda</taxon>
        <taxon>Insecta</taxon>
        <taxon>Pterygota</taxon>
        <taxon>Neoptera</taxon>
        <taxon>Endopterygota</taxon>
        <taxon>Hymenoptera</taxon>
        <taxon>Apocrita</taxon>
        <taxon>Proctotrupomorpha</taxon>
        <taxon>Chalcidoidea</taxon>
        <taxon>Trichogrammatidae</taxon>
        <taxon>Trichogramma</taxon>
    </lineage>
</organism>
<dbReference type="AlphaFoldDB" id="A0ABD2XQA3"/>
<evidence type="ECO:0000313" key="2">
    <source>
        <dbReference type="Proteomes" id="UP001627154"/>
    </source>
</evidence>
<evidence type="ECO:0000313" key="1">
    <source>
        <dbReference type="EMBL" id="KAL3406931.1"/>
    </source>
</evidence>
<evidence type="ECO:0008006" key="3">
    <source>
        <dbReference type="Google" id="ProtNLM"/>
    </source>
</evidence>
<accession>A0ABD2XQA3</accession>
<dbReference type="EMBL" id="JBJJXI010000018">
    <property type="protein sequence ID" value="KAL3406931.1"/>
    <property type="molecule type" value="Genomic_DNA"/>
</dbReference>
<gene>
    <name evidence="1" type="ORF">TKK_001041</name>
</gene>
<dbReference type="SUPFAM" id="SSF53850">
    <property type="entry name" value="Periplasmic binding protein-like II"/>
    <property type="match status" value="1"/>
</dbReference>
<keyword evidence="2" id="KW-1185">Reference proteome</keyword>
<reference evidence="1 2" key="1">
    <citation type="journal article" date="2024" name="bioRxiv">
        <title>A reference genome for Trichogramma kaykai: A tiny desert-dwelling parasitoid wasp with competing sex-ratio distorters.</title>
        <authorList>
            <person name="Culotta J."/>
            <person name="Lindsey A.R."/>
        </authorList>
    </citation>
    <scope>NUCLEOTIDE SEQUENCE [LARGE SCALE GENOMIC DNA]</scope>
    <source>
        <strain evidence="1 2">KSX58</strain>
    </source>
</reference>
<protein>
    <recommendedName>
        <fullName evidence="3">Retrotransposon gag domain-containing protein</fullName>
    </recommendedName>
</protein>
<proteinExistence type="predicted"/>